<accession>A0AAV7PR48</accession>
<protein>
    <submittedName>
        <fullName evidence="2">Uncharacterized protein</fullName>
    </submittedName>
</protein>
<feature type="region of interest" description="Disordered" evidence="1">
    <location>
        <begin position="104"/>
        <end position="126"/>
    </location>
</feature>
<sequence length="158" mass="17579">MVIHVDDYGLIENISKKVITKALITTLAVGVKAAVIPPTGRWLKKWKHDHGGNRHFSTLTSTVVETNTAAVTANRQAEHNVPPTVLQGTNPPAFPGRYQRRQKHTGNRTWNGNHTPLDTQRGTRTPWSPSYRSCPYWFTSSSARSSKDAGDDHGEYCT</sequence>
<feature type="compositionally biased region" description="Polar residues" evidence="1">
    <location>
        <begin position="107"/>
        <end position="126"/>
    </location>
</feature>
<evidence type="ECO:0000313" key="3">
    <source>
        <dbReference type="Proteomes" id="UP001066276"/>
    </source>
</evidence>
<evidence type="ECO:0000313" key="2">
    <source>
        <dbReference type="EMBL" id="KAJ1127970.1"/>
    </source>
</evidence>
<dbReference type="Proteomes" id="UP001066276">
    <property type="component" value="Chromosome 7"/>
</dbReference>
<proteinExistence type="predicted"/>
<reference evidence="2" key="1">
    <citation type="journal article" date="2022" name="bioRxiv">
        <title>Sequencing and chromosome-scale assembly of the giantPleurodeles waltlgenome.</title>
        <authorList>
            <person name="Brown T."/>
            <person name="Elewa A."/>
            <person name="Iarovenko S."/>
            <person name="Subramanian E."/>
            <person name="Araus A.J."/>
            <person name="Petzold A."/>
            <person name="Susuki M."/>
            <person name="Suzuki K.-i.T."/>
            <person name="Hayashi T."/>
            <person name="Toyoda A."/>
            <person name="Oliveira C."/>
            <person name="Osipova E."/>
            <person name="Leigh N.D."/>
            <person name="Simon A."/>
            <person name="Yun M.H."/>
        </authorList>
    </citation>
    <scope>NUCLEOTIDE SEQUENCE</scope>
    <source>
        <strain evidence="2">20211129_DDA</strain>
        <tissue evidence="2">Liver</tissue>
    </source>
</reference>
<keyword evidence="3" id="KW-1185">Reference proteome</keyword>
<dbReference type="AlphaFoldDB" id="A0AAV7PR48"/>
<dbReference type="EMBL" id="JANPWB010000011">
    <property type="protein sequence ID" value="KAJ1127970.1"/>
    <property type="molecule type" value="Genomic_DNA"/>
</dbReference>
<organism evidence="2 3">
    <name type="scientific">Pleurodeles waltl</name>
    <name type="common">Iberian ribbed newt</name>
    <dbReference type="NCBI Taxonomy" id="8319"/>
    <lineage>
        <taxon>Eukaryota</taxon>
        <taxon>Metazoa</taxon>
        <taxon>Chordata</taxon>
        <taxon>Craniata</taxon>
        <taxon>Vertebrata</taxon>
        <taxon>Euteleostomi</taxon>
        <taxon>Amphibia</taxon>
        <taxon>Batrachia</taxon>
        <taxon>Caudata</taxon>
        <taxon>Salamandroidea</taxon>
        <taxon>Salamandridae</taxon>
        <taxon>Pleurodelinae</taxon>
        <taxon>Pleurodeles</taxon>
    </lineage>
</organism>
<gene>
    <name evidence="2" type="ORF">NDU88_006363</name>
</gene>
<name>A0AAV7PR48_PLEWA</name>
<comment type="caution">
    <text evidence="2">The sequence shown here is derived from an EMBL/GenBank/DDBJ whole genome shotgun (WGS) entry which is preliminary data.</text>
</comment>
<evidence type="ECO:0000256" key="1">
    <source>
        <dbReference type="SAM" id="MobiDB-lite"/>
    </source>
</evidence>